<keyword evidence="9" id="KW-0445">Lipid transport</keyword>
<dbReference type="GO" id="GO:0046872">
    <property type="term" value="F:metal ion binding"/>
    <property type="evidence" value="ECO:0007669"/>
    <property type="project" value="UniProtKB-KW"/>
</dbReference>
<dbReference type="InterPro" id="IPR035892">
    <property type="entry name" value="C2_domain_sf"/>
</dbReference>
<keyword evidence="16" id="KW-1185">Reference proteome</keyword>
<dbReference type="FunFam" id="2.60.40.150:FF:000066">
    <property type="entry name" value="Extended synaptotagmin-2"/>
    <property type="match status" value="1"/>
</dbReference>
<dbReference type="InterPro" id="IPR045050">
    <property type="entry name" value="Synaptotagmin_plant"/>
</dbReference>
<dbReference type="AlphaFoldDB" id="A0A4U6V7V6"/>
<keyword evidence="10" id="KW-0446">Lipid-binding</keyword>
<dbReference type="CDD" id="cd21677">
    <property type="entry name" value="SMP_SYT"/>
    <property type="match status" value="1"/>
</dbReference>
<dbReference type="PRINTS" id="PR00360">
    <property type="entry name" value="C2DOMAIN"/>
</dbReference>
<evidence type="ECO:0000256" key="7">
    <source>
        <dbReference type="ARBA" id="ARBA00022837"/>
    </source>
</evidence>
<feature type="domain" description="SMP-LTD" evidence="14">
    <location>
        <begin position="65"/>
        <end position="247"/>
    </location>
</feature>
<evidence type="ECO:0000256" key="8">
    <source>
        <dbReference type="ARBA" id="ARBA00022989"/>
    </source>
</evidence>
<evidence type="ECO:0000313" key="15">
    <source>
        <dbReference type="EMBL" id="TKW23059.1"/>
    </source>
</evidence>
<dbReference type="GO" id="GO:0005783">
    <property type="term" value="C:endoplasmic reticulum"/>
    <property type="evidence" value="ECO:0007669"/>
    <property type="project" value="TreeGrafter"/>
</dbReference>
<dbReference type="PANTHER" id="PTHR10774">
    <property type="entry name" value="EXTENDED SYNAPTOTAGMIN-RELATED"/>
    <property type="match status" value="1"/>
</dbReference>
<evidence type="ECO:0000256" key="11">
    <source>
        <dbReference type="ARBA" id="ARBA00023136"/>
    </source>
</evidence>
<keyword evidence="7" id="KW-0106">Calcium</keyword>
<evidence type="ECO:0000313" key="16">
    <source>
        <dbReference type="Proteomes" id="UP000298652"/>
    </source>
</evidence>
<dbReference type="InterPro" id="IPR039010">
    <property type="entry name" value="Synaptotagmin_SMP"/>
</dbReference>
<evidence type="ECO:0000256" key="10">
    <source>
        <dbReference type="ARBA" id="ARBA00023121"/>
    </source>
</evidence>
<dbReference type="EMBL" id="CM016555">
    <property type="protein sequence ID" value="TKW23059.1"/>
    <property type="molecule type" value="Genomic_DNA"/>
</dbReference>
<evidence type="ECO:0000256" key="9">
    <source>
        <dbReference type="ARBA" id="ARBA00023055"/>
    </source>
</evidence>
<dbReference type="Gramene" id="TKW23059">
    <property type="protein sequence ID" value="TKW23059"/>
    <property type="gene ID" value="SEVIR_4G269000v2"/>
</dbReference>
<proteinExistence type="inferred from homology"/>
<feature type="domain" description="C2" evidence="13">
    <location>
        <begin position="238"/>
        <end position="361"/>
    </location>
</feature>
<keyword evidence="11" id="KW-0472">Membrane</keyword>
<organism evidence="15 16">
    <name type="scientific">Setaria viridis</name>
    <name type="common">Green bristlegrass</name>
    <name type="synonym">Setaria italica subsp. viridis</name>
    <dbReference type="NCBI Taxonomy" id="4556"/>
    <lineage>
        <taxon>Eukaryota</taxon>
        <taxon>Viridiplantae</taxon>
        <taxon>Streptophyta</taxon>
        <taxon>Embryophyta</taxon>
        <taxon>Tracheophyta</taxon>
        <taxon>Spermatophyta</taxon>
        <taxon>Magnoliopsida</taxon>
        <taxon>Liliopsida</taxon>
        <taxon>Poales</taxon>
        <taxon>Poaceae</taxon>
        <taxon>PACMAD clade</taxon>
        <taxon>Panicoideae</taxon>
        <taxon>Panicodae</taxon>
        <taxon>Paniceae</taxon>
        <taxon>Cenchrinae</taxon>
        <taxon>Setaria</taxon>
    </lineage>
</organism>
<dbReference type="GO" id="GO:0006869">
    <property type="term" value="P:lipid transport"/>
    <property type="evidence" value="ECO:0007669"/>
    <property type="project" value="UniProtKB-KW"/>
</dbReference>
<evidence type="ECO:0000256" key="1">
    <source>
        <dbReference type="ARBA" id="ARBA00004167"/>
    </source>
</evidence>
<dbReference type="Pfam" id="PF17047">
    <property type="entry name" value="SMP_LBD"/>
    <property type="match status" value="1"/>
</dbReference>
<protein>
    <recommendedName>
        <fullName evidence="17">C2 domain-containing protein</fullName>
    </recommendedName>
</protein>
<dbReference type="Gene3D" id="2.60.40.150">
    <property type="entry name" value="C2 domain"/>
    <property type="match status" value="2"/>
</dbReference>
<gene>
    <name evidence="15" type="ORF">SEVIR_4G269000v2</name>
</gene>
<evidence type="ECO:0000259" key="13">
    <source>
        <dbReference type="PROSITE" id="PS50004"/>
    </source>
</evidence>
<dbReference type="Pfam" id="PF00168">
    <property type="entry name" value="C2"/>
    <property type="match status" value="2"/>
</dbReference>
<feature type="region of interest" description="Disordered" evidence="12">
    <location>
        <begin position="359"/>
        <end position="383"/>
    </location>
</feature>
<dbReference type="InterPro" id="IPR000008">
    <property type="entry name" value="C2_dom"/>
</dbReference>
<evidence type="ECO:0000256" key="6">
    <source>
        <dbReference type="ARBA" id="ARBA00022737"/>
    </source>
</evidence>
<dbReference type="PROSITE" id="PS51847">
    <property type="entry name" value="SMP"/>
    <property type="match status" value="1"/>
</dbReference>
<dbReference type="CDD" id="cd00030">
    <property type="entry name" value="C2"/>
    <property type="match status" value="2"/>
</dbReference>
<evidence type="ECO:0000256" key="3">
    <source>
        <dbReference type="ARBA" id="ARBA00022448"/>
    </source>
</evidence>
<feature type="domain" description="C2" evidence="13">
    <location>
        <begin position="366"/>
        <end position="485"/>
    </location>
</feature>
<evidence type="ECO:0008006" key="17">
    <source>
        <dbReference type="Google" id="ProtNLM"/>
    </source>
</evidence>
<comment type="subcellular location">
    <subcellularLocation>
        <location evidence="1">Membrane</location>
        <topology evidence="1">Single-pass membrane protein</topology>
    </subcellularLocation>
</comment>
<keyword evidence="8" id="KW-1133">Transmembrane helix</keyword>
<name>A0A4U6V7V6_SETVI</name>
<dbReference type="GO" id="GO:0016020">
    <property type="term" value="C:membrane"/>
    <property type="evidence" value="ECO:0007669"/>
    <property type="project" value="UniProtKB-SubCell"/>
</dbReference>
<dbReference type="PANTHER" id="PTHR10774:SF217">
    <property type="entry name" value="OS06G0685300 PROTEIN"/>
    <property type="match status" value="1"/>
</dbReference>
<evidence type="ECO:0000256" key="12">
    <source>
        <dbReference type="SAM" id="MobiDB-lite"/>
    </source>
</evidence>
<evidence type="ECO:0000256" key="2">
    <source>
        <dbReference type="ARBA" id="ARBA00006996"/>
    </source>
</evidence>
<evidence type="ECO:0000256" key="4">
    <source>
        <dbReference type="ARBA" id="ARBA00022692"/>
    </source>
</evidence>
<dbReference type="SUPFAM" id="SSF49562">
    <property type="entry name" value="C2 domain (Calcium/lipid-binding domain, CaLB)"/>
    <property type="match status" value="2"/>
</dbReference>
<dbReference type="InterPro" id="IPR031468">
    <property type="entry name" value="SMP_LBD"/>
</dbReference>
<evidence type="ECO:0000256" key="5">
    <source>
        <dbReference type="ARBA" id="ARBA00022723"/>
    </source>
</evidence>
<dbReference type="PROSITE" id="PS50004">
    <property type="entry name" value="C2"/>
    <property type="match status" value="2"/>
</dbReference>
<dbReference type="Proteomes" id="UP000298652">
    <property type="component" value="Chromosome 4"/>
</dbReference>
<reference evidence="15" key="1">
    <citation type="submission" date="2019-03" db="EMBL/GenBank/DDBJ databases">
        <title>WGS assembly of Setaria viridis.</title>
        <authorList>
            <person name="Huang P."/>
            <person name="Jenkins J."/>
            <person name="Grimwood J."/>
            <person name="Barry K."/>
            <person name="Healey A."/>
            <person name="Mamidi S."/>
            <person name="Sreedasyam A."/>
            <person name="Shu S."/>
            <person name="Feldman M."/>
            <person name="Wu J."/>
            <person name="Yu Y."/>
            <person name="Chen C."/>
            <person name="Johnson J."/>
            <person name="Rokhsar D."/>
            <person name="Baxter I."/>
            <person name="Schmutz J."/>
            <person name="Brutnell T."/>
            <person name="Kellogg E."/>
        </authorList>
    </citation>
    <scope>NUCLEOTIDE SEQUENCE [LARGE SCALE GENOMIC DNA]</scope>
</reference>
<dbReference type="SMART" id="SM00239">
    <property type="entry name" value="C2"/>
    <property type="match status" value="2"/>
</dbReference>
<dbReference type="GO" id="GO:0008289">
    <property type="term" value="F:lipid binding"/>
    <property type="evidence" value="ECO:0007669"/>
    <property type="project" value="UniProtKB-KW"/>
</dbReference>
<keyword evidence="4" id="KW-0812">Transmembrane</keyword>
<sequence>MGLVGGVLGFCVGLPIGLAAAYFLYLRYFAARRLQDPVIRPLRDLDSETLQTTIPDIPLWVKSPDYERIDWMNKFIFDMWPFLDKAICNNIKRATRPIFDQYVGKYGIESIEYEQLTLGSLPPTFQGIKVYEMREKELVIEPVIRWASIMSVIVNVKVHSFKVSAQLEDLHIMLTPRVTLKPLVPSFPCFSNLCVSLMEKPRIDFGFKLFGGDVMAIPGLYQYVQDQISKQISILYHWPKVIQIPILDGASGATKKPVGILHVKVIRAMNLLKMDLLGKSDPYVKMRLSGERLPSKKTTVKMSNLNPEWNEHFKFIVKDPGTQLLELHMFDWEKVKMHDKLGMQVIPLRLLTPYESREDSTASVASDGEGIASARREADGDSSGGVLLVSVENAEDVEGKRHTNPYAEVLFRGERKKTKVIRKTRDPRWSEEFQFMLDEPPVEDKIHIEVKSKRRGLPYPNKESLGHVNINLVDVVNNGRINEKYHLINSRNGMIQVEIKWSTV</sequence>
<evidence type="ECO:0000259" key="14">
    <source>
        <dbReference type="PROSITE" id="PS51847"/>
    </source>
</evidence>
<keyword evidence="3" id="KW-0813">Transport</keyword>
<accession>A0A4U6V7V6</accession>
<keyword evidence="5" id="KW-0479">Metal-binding</keyword>
<keyword evidence="6" id="KW-0677">Repeat</keyword>
<comment type="similarity">
    <text evidence="2">Belongs to the synaptotagmin family.</text>
</comment>